<dbReference type="PROSITE" id="PS50932">
    <property type="entry name" value="HTH_LACI_2"/>
    <property type="match status" value="1"/>
</dbReference>
<dbReference type="PANTHER" id="PTHR30146:SF109">
    <property type="entry name" value="HTH-TYPE TRANSCRIPTIONAL REGULATOR GALS"/>
    <property type="match status" value="1"/>
</dbReference>
<accession>A0A1H3R6T6</accession>
<dbReference type="Gene3D" id="1.10.260.40">
    <property type="entry name" value="lambda repressor-like DNA-binding domains"/>
    <property type="match status" value="1"/>
</dbReference>
<dbReference type="InterPro" id="IPR000843">
    <property type="entry name" value="HTH_LacI"/>
</dbReference>
<dbReference type="GO" id="GO:0003700">
    <property type="term" value="F:DNA-binding transcription factor activity"/>
    <property type="evidence" value="ECO:0007669"/>
    <property type="project" value="TreeGrafter"/>
</dbReference>
<protein>
    <submittedName>
        <fullName evidence="5">Transcriptional regulator, LacI family</fullName>
    </submittedName>
</protein>
<keyword evidence="6" id="KW-1185">Reference proteome</keyword>
<reference evidence="5 6" key="1">
    <citation type="submission" date="2016-10" db="EMBL/GenBank/DDBJ databases">
        <authorList>
            <person name="de Groot N.N."/>
        </authorList>
    </citation>
    <scope>NUCLEOTIDE SEQUENCE [LARGE SCALE GENOMIC DNA]</scope>
    <source>
        <strain evidence="5 6">APO</strain>
    </source>
</reference>
<gene>
    <name evidence="5" type="ORF">SAMN05192546_11211</name>
</gene>
<proteinExistence type="predicted"/>
<dbReference type="CDD" id="cd01392">
    <property type="entry name" value="HTH_LacI"/>
    <property type="match status" value="1"/>
</dbReference>
<dbReference type="SMART" id="SM00354">
    <property type="entry name" value="HTH_LACI"/>
    <property type="match status" value="1"/>
</dbReference>
<dbReference type="CDD" id="cd06267">
    <property type="entry name" value="PBP1_LacI_sugar_binding-like"/>
    <property type="match status" value="1"/>
</dbReference>
<dbReference type="RefSeq" id="WP_176968427.1">
    <property type="nucleotide sequence ID" value="NZ_FNPV01000012.1"/>
</dbReference>
<keyword evidence="2" id="KW-0238">DNA-binding</keyword>
<evidence type="ECO:0000256" key="2">
    <source>
        <dbReference type="ARBA" id="ARBA00023125"/>
    </source>
</evidence>
<dbReference type="Pfam" id="PF00356">
    <property type="entry name" value="LacI"/>
    <property type="match status" value="1"/>
</dbReference>
<keyword evidence="1" id="KW-0805">Transcription regulation</keyword>
<organism evidence="5 6">
    <name type="scientific">Tindallia californiensis</name>
    <dbReference type="NCBI Taxonomy" id="159292"/>
    <lineage>
        <taxon>Bacteria</taxon>
        <taxon>Bacillati</taxon>
        <taxon>Bacillota</taxon>
        <taxon>Clostridia</taxon>
        <taxon>Peptostreptococcales</taxon>
        <taxon>Tindalliaceae</taxon>
        <taxon>Tindallia</taxon>
    </lineage>
</organism>
<dbReference type="STRING" id="159292.SAMN05192546_11211"/>
<dbReference type="InterPro" id="IPR010982">
    <property type="entry name" value="Lambda_DNA-bd_dom_sf"/>
</dbReference>
<dbReference type="InterPro" id="IPR028082">
    <property type="entry name" value="Peripla_BP_I"/>
</dbReference>
<dbReference type="EMBL" id="FNPV01000012">
    <property type="protein sequence ID" value="SDZ20689.1"/>
    <property type="molecule type" value="Genomic_DNA"/>
</dbReference>
<dbReference type="SUPFAM" id="SSF47413">
    <property type="entry name" value="lambda repressor-like DNA-binding domains"/>
    <property type="match status" value="1"/>
</dbReference>
<dbReference type="Gene3D" id="3.40.50.2300">
    <property type="match status" value="2"/>
</dbReference>
<dbReference type="SUPFAM" id="SSF53822">
    <property type="entry name" value="Periplasmic binding protein-like I"/>
    <property type="match status" value="1"/>
</dbReference>
<evidence type="ECO:0000313" key="6">
    <source>
        <dbReference type="Proteomes" id="UP000199230"/>
    </source>
</evidence>
<name>A0A1H3R6T6_9FIRM</name>
<evidence type="ECO:0000259" key="4">
    <source>
        <dbReference type="PROSITE" id="PS50932"/>
    </source>
</evidence>
<sequence length="343" mass="38103">MANIKEVAKKAGVSVATISRVLNHPETVAPARKAHVEKIMKEMNYKPNAFARGLNLNRSRTIGLLIPGLTNPLYPEIAEGVEKVAREKGYSVFLCNTEGSLEKETEHVSLLMEKRVDGLILVASELSDKKLLKMKQDKIQMVHLGRNRSGLGIPTVYTDYKMGGYIATKHLLDIGYRRIAMIQGKKDHPVDDEKIEGYKNALKEYGVTPNLDLILIGGEDITGGSIATNKLLSKEEMPQAIFAGNDLMAIGAMEALKRKGISIPHKVAVMGFDDIKPTAYVEPKLTTVSQPVHKMGLMAARLLFENLQDGRKTEEAQPEIYLQPKLKIRRSCGQDDRLQEIFN</sequence>
<evidence type="ECO:0000313" key="5">
    <source>
        <dbReference type="EMBL" id="SDZ20689.1"/>
    </source>
</evidence>
<dbReference type="PRINTS" id="PR00036">
    <property type="entry name" value="HTHLACI"/>
</dbReference>
<dbReference type="Proteomes" id="UP000199230">
    <property type="component" value="Unassembled WGS sequence"/>
</dbReference>
<dbReference type="InterPro" id="IPR001761">
    <property type="entry name" value="Peripla_BP/Lac1_sug-bd_dom"/>
</dbReference>
<dbReference type="PANTHER" id="PTHR30146">
    <property type="entry name" value="LACI-RELATED TRANSCRIPTIONAL REPRESSOR"/>
    <property type="match status" value="1"/>
</dbReference>
<dbReference type="Pfam" id="PF00532">
    <property type="entry name" value="Peripla_BP_1"/>
    <property type="match status" value="1"/>
</dbReference>
<dbReference type="PROSITE" id="PS00356">
    <property type="entry name" value="HTH_LACI_1"/>
    <property type="match status" value="1"/>
</dbReference>
<dbReference type="GO" id="GO:0000976">
    <property type="term" value="F:transcription cis-regulatory region binding"/>
    <property type="evidence" value="ECO:0007669"/>
    <property type="project" value="TreeGrafter"/>
</dbReference>
<evidence type="ECO:0000256" key="1">
    <source>
        <dbReference type="ARBA" id="ARBA00023015"/>
    </source>
</evidence>
<dbReference type="AlphaFoldDB" id="A0A1H3R6T6"/>
<keyword evidence="3" id="KW-0804">Transcription</keyword>
<feature type="domain" description="HTH lacI-type" evidence="4">
    <location>
        <begin position="2"/>
        <end position="56"/>
    </location>
</feature>
<evidence type="ECO:0000256" key="3">
    <source>
        <dbReference type="ARBA" id="ARBA00023163"/>
    </source>
</evidence>